<dbReference type="InterPro" id="IPR016181">
    <property type="entry name" value="Acyl_CoA_acyltransferase"/>
</dbReference>
<dbReference type="PROSITE" id="PS51186">
    <property type="entry name" value="GNAT"/>
    <property type="match status" value="1"/>
</dbReference>
<dbReference type="InterPro" id="IPR000182">
    <property type="entry name" value="GNAT_dom"/>
</dbReference>
<dbReference type="Gene3D" id="3.40.630.30">
    <property type="match status" value="1"/>
</dbReference>
<gene>
    <name evidence="2" type="ORF">GCM10008917_16270</name>
</gene>
<accession>A0ABN1M4A9</accession>
<dbReference type="Proteomes" id="UP001400965">
    <property type="component" value="Unassembled WGS sequence"/>
</dbReference>
<evidence type="ECO:0000313" key="2">
    <source>
        <dbReference type="EMBL" id="GAA0864104.1"/>
    </source>
</evidence>
<comment type="caution">
    <text evidence="2">The sequence shown here is derived from an EMBL/GenBank/DDBJ whole genome shotgun (WGS) entry which is preliminary data.</text>
</comment>
<dbReference type="RefSeq" id="WP_346044746.1">
    <property type="nucleotide sequence ID" value="NZ_BAAACP010000008.1"/>
</dbReference>
<protein>
    <submittedName>
        <fullName evidence="2">GNAT family N-acetyltransferase</fullName>
    </submittedName>
</protein>
<proteinExistence type="predicted"/>
<keyword evidence="3" id="KW-1185">Reference proteome</keyword>
<dbReference type="Pfam" id="PF00583">
    <property type="entry name" value="Acetyltransf_1"/>
    <property type="match status" value="1"/>
</dbReference>
<organism evidence="2 3">
    <name type="scientific">Paraclostridium tenue</name>
    <dbReference type="NCBI Taxonomy" id="1737"/>
    <lineage>
        <taxon>Bacteria</taxon>
        <taxon>Bacillati</taxon>
        <taxon>Bacillota</taxon>
        <taxon>Clostridia</taxon>
        <taxon>Peptostreptococcales</taxon>
        <taxon>Peptostreptococcaceae</taxon>
        <taxon>Paraclostridium</taxon>
    </lineage>
</organism>
<dbReference type="EMBL" id="BAAACP010000008">
    <property type="protein sequence ID" value="GAA0864104.1"/>
    <property type="molecule type" value="Genomic_DNA"/>
</dbReference>
<dbReference type="SUPFAM" id="SSF55729">
    <property type="entry name" value="Acyl-CoA N-acyltransferases (Nat)"/>
    <property type="match status" value="1"/>
</dbReference>
<name>A0ABN1M4A9_9FIRM</name>
<evidence type="ECO:0000259" key="1">
    <source>
        <dbReference type="PROSITE" id="PS51186"/>
    </source>
</evidence>
<feature type="domain" description="N-acetyltransferase" evidence="1">
    <location>
        <begin position="129"/>
        <end position="262"/>
    </location>
</feature>
<evidence type="ECO:0000313" key="3">
    <source>
        <dbReference type="Proteomes" id="UP001400965"/>
    </source>
</evidence>
<reference evidence="2 3" key="1">
    <citation type="journal article" date="2019" name="Int. J. Syst. Evol. Microbiol.">
        <title>The Global Catalogue of Microorganisms (GCM) 10K type strain sequencing project: providing services to taxonomists for standard genome sequencing and annotation.</title>
        <authorList>
            <consortium name="The Broad Institute Genomics Platform"/>
            <consortium name="The Broad Institute Genome Sequencing Center for Infectious Disease"/>
            <person name="Wu L."/>
            <person name="Ma J."/>
        </authorList>
    </citation>
    <scope>NUCLEOTIDE SEQUENCE [LARGE SCALE GENOMIC DNA]</scope>
    <source>
        <strain evidence="2 3">JCM 6486</strain>
    </source>
</reference>
<sequence length="262" mass="30710">MLLKLNNEHKDIVLNYVAKEPSINLFIIGDIEQYGFDKDFQDVWGKFDDENKLKGVLLRFTNNFVPYIENLNEDVSEFKEIIKSYKGNKIISGKDTIIEKFKDVIDDYEEKPTYFCELRDNKKLLPWDDSIKLGKEEDAKRIYDLLITIEEFNVKDSVDTIRDRIQDNSKIVYYIENDDKEIITMAQVVAENSKSAMIVGVATRKGYREKGYMSKCLSKLCNDLLERNKFLCLFYDNPKAGKVYHKLGFKEIGIWTMLVEKL</sequence>